<protein>
    <submittedName>
        <fullName evidence="3">Uncharacterized protein</fullName>
    </submittedName>
</protein>
<dbReference type="AlphaFoldDB" id="A0A0E0BSB8"/>
<reference evidence="3" key="2">
    <citation type="submission" date="2018-05" db="EMBL/GenBank/DDBJ databases">
        <title>OgluRS3 (Oryza glumaepatula Reference Sequence Version 3).</title>
        <authorList>
            <person name="Zhang J."/>
            <person name="Kudrna D."/>
            <person name="Lee S."/>
            <person name="Talag J."/>
            <person name="Welchert J."/>
            <person name="Wing R.A."/>
        </authorList>
    </citation>
    <scope>NUCLEOTIDE SEQUENCE [LARGE SCALE GENOMIC DNA]</scope>
</reference>
<keyword evidence="4" id="KW-1185">Reference proteome</keyword>
<dbReference type="EnsemblPlants" id="OGLUM12G12400.2">
    <property type="protein sequence ID" value="OGLUM12G12400.2"/>
    <property type="gene ID" value="OGLUM12G12400"/>
</dbReference>
<feature type="transmembrane region" description="Helical" evidence="2">
    <location>
        <begin position="24"/>
        <end position="45"/>
    </location>
</feature>
<keyword evidence="2" id="KW-0472">Membrane</keyword>
<evidence type="ECO:0000313" key="3">
    <source>
        <dbReference type="EnsemblPlants" id="OGLUM12G12400.2"/>
    </source>
</evidence>
<proteinExistence type="predicted"/>
<dbReference type="EnsemblPlants" id="OGLUM12G12400.1">
    <property type="protein sequence ID" value="OGLUM12G12400.1"/>
    <property type="gene ID" value="OGLUM12G12400"/>
</dbReference>
<evidence type="ECO:0000313" key="4">
    <source>
        <dbReference type="Proteomes" id="UP000026961"/>
    </source>
</evidence>
<sequence length="72" mass="7668">MRLLGVVASQPDLMGLLGVCSSDLFPLTFAAGLGFLEVSGSRVCYGRRRGRGRPRSSVREGGEGVGHDGWME</sequence>
<evidence type="ECO:0000256" key="2">
    <source>
        <dbReference type="SAM" id="Phobius"/>
    </source>
</evidence>
<reference evidence="3" key="1">
    <citation type="submission" date="2015-04" db="UniProtKB">
        <authorList>
            <consortium name="EnsemblPlants"/>
        </authorList>
    </citation>
    <scope>IDENTIFICATION</scope>
</reference>
<accession>A0A0E0BSB8</accession>
<dbReference type="HOGENOM" id="CLU_2726276_0_0_1"/>
<dbReference type="Gramene" id="OGLUM12G12400.2">
    <property type="protein sequence ID" value="OGLUM12G12400.2"/>
    <property type="gene ID" value="OGLUM12G12400"/>
</dbReference>
<dbReference type="Gramene" id="OGLUM12G12400.1">
    <property type="protein sequence ID" value="OGLUM12G12400.1"/>
    <property type="gene ID" value="OGLUM12G12400"/>
</dbReference>
<name>A0A0E0BSB8_9ORYZ</name>
<evidence type="ECO:0000256" key="1">
    <source>
        <dbReference type="SAM" id="MobiDB-lite"/>
    </source>
</evidence>
<organism evidence="3">
    <name type="scientific">Oryza glumipatula</name>
    <dbReference type="NCBI Taxonomy" id="40148"/>
    <lineage>
        <taxon>Eukaryota</taxon>
        <taxon>Viridiplantae</taxon>
        <taxon>Streptophyta</taxon>
        <taxon>Embryophyta</taxon>
        <taxon>Tracheophyta</taxon>
        <taxon>Spermatophyta</taxon>
        <taxon>Magnoliopsida</taxon>
        <taxon>Liliopsida</taxon>
        <taxon>Poales</taxon>
        <taxon>Poaceae</taxon>
        <taxon>BOP clade</taxon>
        <taxon>Oryzoideae</taxon>
        <taxon>Oryzeae</taxon>
        <taxon>Oryzinae</taxon>
        <taxon>Oryza</taxon>
    </lineage>
</organism>
<dbReference type="Proteomes" id="UP000026961">
    <property type="component" value="Chromosome 12"/>
</dbReference>
<feature type="region of interest" description="Disordered" evidence="1">
    <location>
        <begin position="48"/>
        <end position="72"/>
    </location>
</feature>
<keyword evidence="2" id="KW-1133">Transmembrane helix</keyword>
<feature type="compositionally biased region" description="Basic and acidic residues" evidence="1">
    <location>
        <begin position="57"/>
        <end position="72"/>
    </location>
</feature>
<keyword evidence="2" id="KW-0812">Transmembrane</keyword>